<organism evidence="1 2">
    <name type="scientific">Protopolystoma xenopodis</name>
    <dbReference type="NCBI Taxonomy" id="117903"/>
    <lineage>
        <taxon>Eukaryota</taxon>
        <taxon>Metazoa</taxon>
        <taxon>Spiralia</taxon>
        <taxon>Lophotrochozoa</taxon>
        <taxon>Platyhelminthes</taxon>
        <taxon>Monogenea</taxon>
        <taxon>Polyopisthocotylea</taxon>
        <taxon>Polystomatidea</taxon>
        <taxon>Polystomatidae</taxon>
        <taxon>Protopolystoma</taxon>
    </lineage>
</organism>
<evidence type="ECO:0000313" key="1">
    <source>
        <dbReference type="EMBL" id="VEL33212.1"/>
    </source>
</evidence>
<dbReference type="Proteomes" id="UP000784294">
    <property type="component" value="Unassembled WGS sequence"/>
</dbReference>
<evidence type="ECO:0000313" key="2">
    <source>
        <dbReference type="Proteomes" id="UP000784294"/>
    </source>
</evidence>
<dbReference type="EMBL" id="CAAALY010245370">
    <property type="protein sequence ID" value="VEL33212.1"/>
    <property type="molecule type" value="Genomic_DNA"/>
</dbReference>
<gene>
    <name evidence="1" type="ORF">PXEA_LOCUS26652</name>
</gene>
<comment type="caution">
    <text evidence="1">The sequence shown here is derived from an EMBL/GenBank/DDBJ whole genome shotgun (WGS) entry which is preliminary data.</text>
</comment>
<accession>A0A448XBV1</accession>
<protein>
    <submittedName>
        <fullName evidence="1">Uncharacterized protein</fullName>
    </submittedName>
</protein>
<reference evidence="1" key="1">
    <citation type="submission" date="2018-11" db="EMBL/GenBank/DDBJ databases">
        <authorList>
            <consortium name="Pathogen Informatics"/>
        </authorList>
    </citation>
    <scope>NUCLEOTIDE SEQUENCE</scope>
</reference>
<keyword evidence="2" id="KW-1185">Reference proteome</keyword>
<name>A0A448XBV1_9PLAT</name>
<sequence length="98" mass="11364">MVPHSSRSSDRTRSPYNWSRPSWMIHDRVGRTVWAISLSNIVGDETYLKRTAGSEETILSKSDVLRRHFNPTCLDKFGFEECHGSSFLFKRKVGWKDS</sequence>
<proteinExistence type="predicted"/>
<dbReference type="AlphaFoldDB" id="A0A448XBV1"/>